<comment type="caution">
    <text evidence="2">The sequence shown here is derived from an EMBL/GenBank/DDBJ whole genome shotgun (WGS) entry which is preliminary data.</text>
</comment>
<organism evidence="2 3">
    <name type="scientific">Thomasclavelia spiroformis</name>
    <dbReference type="NCBI Taxonomy" id="29348"/>
    <lineage>
        <taxon>Bacteria</taxon>
        <taxon>Bacillati</taxon>
        <taxon>Bacillota</taxon>
        <taxon>Erysipelotrichia</taxon>
        <taxon>Erysipelotrichales</taxon>
        <taxon>Coprobacillaceae</taxon>
        <taxon>Thomasclavelia</taxon>
    </lineage>
</organism>
<dbReference type="AlphaFoldDB" id="A0A3E5FSR1"/>
<evidence type="ECO:0008006" key="4">
    <source>
        <dbReference type="Google" id="ProtNLM"/>
    </source>
</evidence>
<gene>
    <name evidence="2" type="ORF">DXB31_01115</name>
</gene>
<evidence type="ECO:0000313" key="3">
    <source>
        <dbReference type="Proteomes" id="UP000261087"/>
    </source>
</evidence>
<dbReference type="Gene3D" id="1.10.10.10">
    <property type="entry name" value="Winged helix-like DNA-binding domain superfamily/Winged helix DNA-binding domain"/>
    <property type="match status" value="1"/>
</dbReference>
<protein>
    <recommendedName>
        <fullName evidence="4">Helix-turn-helix type 11 domain-containing protein</fullName>
    </recommendedName>
</protein>
<sequence length="100" mass="11487">MKSKLLRKIMKTKGNKKKSLVEEAIISLLNDHDAYSDEIYNLAEELDISKSTLKRARAELTSEGTIKPKRTGSNKGNDKQRTIFSLVKKVQIQRFKKYSD</sequence>
<dbReference type="Proteomes" id="UP000261087">
    <property type="component" value="Unassembled WGS sequence"/>
</dbReference>
<dbReference type="RefSeq" id="WP_008788593.1">
    <property type="nucleotide sequence ID" value="NZ_QSVF01000002.1"/>
</dbReference>
<feature type="region of interest" description="Disordered" evidence="1">
    <location>
        <begin position="61"/>
        <end position="80"/>
    </location>
</feature>
<name>A0A3E5FSR1_9FIRM</name>
<accession>A0A3E5FSR1</accession>
<dbReference type="InterPro" id="IPR036388">
    <property type="entry name" value="WH-like_DNA-bd_sf"/>
</dbReference>
<evidence type="ECO:0000256" key="1">
    <source>
        <dbReference type="SAM" id="MobiDB-lite"/>
    </source>
</evidence>
<proteinExistence type="predicted"/>
<dbReference type="EMBL" id="QSVF01000002">
    <property type="protein sequence ID" value="RGO13058.1"/>
    <property type="molecule type" value="Genomic_DNA"/>
</dbReference>
<evidence type="ECO:0000313" key="2">
    <source>
        <dbReference type="EMBL" id="RGO13058.1"/>
    </source>
</evidence>
<reference evidence="2 3" key="1">
    <citation type="submission" date="2018-08" db="EMBL/GenBank/DDBJ databases">
        <title>A genome reference for cultivated species of the human gut microbiota.</title>
        <authorList>
            <person name="Zou Y."/>
            <person name="Xue W."/>
            <person name="Luo G."/>
        </authorList>
    </citation>
    <scope>NUCLEOTIDE SEQUENCE [LARGE SCALE GENOMIC DNA]</scope>
    <source>
        <strain evidence="2 3">OM02-6</strain>
    </source>
</reference>
<dbReference type="GeneID" id="78231091"/>